<dbReference type="InterPro" id="IPR013096">
    <property type="entry name" value="Cupin_2"/>
</dbReference>
<evidence type="ECO:0000313" key="3">
    <source>
        <dbReference type="Proteomes" id="UP000195696"/>
    </source>
</evidence>
<dbReference type="EMBL" id="FMAK01000053">
    <property type="protein sequence ID" value="SCB70569.1"/>
    <property type="molecule type" value="Genomic_DNA"/>
</dbReference>
<dbReference type="Pfam" id="PF07883">
    <property type="entry name" value="Cupin_2"/>
    <property type="match status" value="1"/>
</dbReference>
<name>A0A1G4EX08_BACMY</name>
<feature type="domain" description="Cupin type-2" evidence="1">
    <location>
        <begin position="40"/>
        <end position="89"/>
    </location>
</feature>
<proteinExistence type="predicted"/>
<dbReference type="InterPro" id="IPR011051">
    <property type="entry name" value="RmlC_Cupin_sf"/>
</dbReference>
<evidence type="ECO:0000259" key="1">
    <source>
        <dbReference type="Pfam" id="PF07883"/>
    </source>
</evidence>
<dbReference type="SUPFAM" id="SSF51182">
    <property type="entry name" value="RmlC-like cupins"/>
    <property type="match status" value="1"/>
</dbReference>
<sequence>METVNLLELIKDIKDQHKNFVVSNVNSHCLRIAVFTGEYDWHYHSNSDELFIVLEGELLIDFQNRETAVLKLNDSILIPAGTIHRTRALKRTVNLCFENIEADTVIVEVV</sequence>
<accession>A0A1G4EX08</accession>
<dbReference type="AlphaFoldDB" id="A0A1G4EX08"/>
<dbReference type="InterPro" id="IPR052044">
    <property type="entry name" value="PKS_Associated_Protein"/>
</dbReference>
<gene>
    <name evidence="2" type="ORF">BWGO95_04745</name>
</gene>
<dbReference type="RefSeq" id="WP_016106340.1">
    <property type="nucleotide sequence ID" value="NZ_FMAK01000053.1"/>
</dbReference>
<organism evidence="2 3">
    <name type="scientific">Bacillus mycoides</name>
    <dbReference type="NCBI Taxonomy" id="1405"/>
    <lineage>
        <taxon>Bacteria</taxon>
        <taxon>Bacillati</taxon>
        <taxon>Bacillota</taxon>
        <taxon>Bacilli</taxon>
        <taxon>Bacillales</taxon>
        <taxon>Bacillaceae</taxon>
        <taxon>Bacillus</taxon>
        <taxon>Bacillus cereus group</taxon>
    </lineage>
</organism>
<protein>
    <recommendedName>
        <fullName evidence="1">Cupin type-2 domain-containing protein</fullName>
    </recommendedName>
</protein>
<dbReference type="InterPro" id="IPR014710">
    <property type="entry name" value="RmlC-like_jellyroll"/>
</dbReference>
<dbReference type="CDD" id="cd02226">
    <property type="entry name" value="cupin_YdbB-like"/>
    <property type="match status" value="1"/>
</dbReference>
<evidence type="ECO:0000313" key="2">
    <source>
        <dbReference type="EMBL" id="SCB70569.1"/>
    </source>
</evidence>
<dbReference type="PANTHER" id="PTHR36114">
    <property type="entry name" value="16.7 KDA PROTEIN IN WHIE LOCUS"/>
    <property type="match status" value="1"/>
</dbReference>
<reference evidence="2 3" key="1">
    <citation type="submission" date="2016-08" db="EMBL/GenBank/DDBJ databases">
        <authorList>
            <person name="Seilhamer J.J."/>
        </authorList>
    </citation>
    <scope>NUCLEOTIDE SEQUENCE [LARGE SCALE GENOMIC DNA]</scope>
    <source>
        <strain evidence="2 3">SDA_GO95</strain>
    </source>
</reference>
<dbReference type="Gene3D" id="2.60.120.10">
    <property type="entry name" value="Jelly Rolls"/>
    <property type="match status" value="1"/>
</dbReference>
<dbReference type="PANTHER" id="PTHR36114:SF1">
    <property type="entry name" value="16.7 KDA PROTEIN IN WHIE LOCUS"/>
    <property type="match status" value="1"/>
</dbReference>
<dbReference type="Proteomes" id="UP000195696">
    <property type="component" value="Unassembled WGS sequence"/>
</dbReference>